<dbReference type="Gene3D" id="1.10.150.130">
    <property type="match status" value="1"/>
</dbReference>
<sequence>MDTITEVLAPSTIRLYALKWAVFMKWCRLNGHDLESCPVSDILEFLQQRMDGGSMLSTLKVYVAAISAFHATVDGHSVGKHDLITRFLRGARRLRPPRPPTVPPWDLALVLEAL</sequence>
<protein>
    <submittedName>
        <fullName evidence="3">3-methylorcinaldehyde synthase</fullName>
    </submittedName>
</protein>
<dbReference type="PANTHER" id="PTHR35617:SF3">
    <property type="entry name" value="CORE-BINDING (CB) DOMAIN-CONTAINING PROTEIN"/>
    <property type="match status" value="1"/>
</dbReference>
<dbReference type="Pfam" id="PF02899">
    <property type="entry name" value="Phage_int_SAM_1"/>
    <property type="match status" value="1"/>
</dbReference>
<evidence type="ECO:0000313" key="3">
    <source>
        <dbReference type="EMBL" id="KAI2664111.1"/>
    </source>
</evidence>
<evidence type="ECO:0000313" key="4">
    <source>
        <dbReference type="Proteomes" id="UP000830375"/>
    </source>
</evidence>
<keyword evidence="4" id="KW-1185">Reference proteome</keyword>
<dbReference type="Proteomes" id="UP000830375">
    <property type="component" value="Unassembled WGS sequence"/>
</dbReference>
<evidence type="ECO:0000256" key="1">
    <source>
        <dbReference type="ARBA" id="ARBA00023125"/>
    </source>
</evidence>
<proteinExistence type="predicted"/>
<dbReference type="PANTHER" id="PTHR35617">
    <property type="entry name" value="PHAGE_INTEGRASE DOMAIN-CONTAINING PROTEIN"/>
    <property type="match status" value="1"/>
</dbReference>
<dbReference type="InterPro" id="IPR044068">
    <property type="entry name" value="CB"/>
</dbReference>
<dbReference type="EMBL" id="JACTAM010000005">
    <property type="protein sequence ID" value="KAI2664111.1"/>
    <property type="molecule type" value="Genomic_DNA"/>
</dbReference>
<gene>
    <name evidence="3" type="ORF">H4Q32_002238</name>
</gene>
<dbReference type="InterPro" id="IPR004107">
    <property type="entry name" value="Integrase_SAM-like_N"/>
</dbReference>
<evidence type="ECO:0000259" key="2">
    <source>
        <dbReference type="PROSITE" id="PS51900"/>
    </source>
</evidence>
<organism evidence="3 4">
    <name type="scientific">Labeo rohita</name>
    <name type="common">Indian major carp</name>
    <name type="synonym">Cyprinus rohita</name>
    <dbReference type="NCBI Taxonomy" id="84645"/>
    <lineage>
        <taxon>Eukaryota</taxon>
        <taxon>Metazoa</taxon>
        <taxon>Chordata</taxon>
        <taxon>Craniata</taxon>
        <taxon>Vertebrata</taxon>
        <taxon>Euteleostomi</taxon>
        <taxon>Actinopterygii</taxon>
        <taxon>Neopterygii</taxon>
        <taxon>Teleostei</taxon>
        <taxon>Ostariophysi</taxon>
        <taxon>Cypriniformes</taxon>
        <taxon>Cyprinidae</taxon>
        <taxon>Labeoninae</taxon>
        <taxon>Labeonini</taxon>
        <taxon>Labeo</taxon>
    </lineage>
</organism>
<dbReference type="PROSITE" id="PS51900">
    <property type="entry name" value="CB"/>
    <property type="match status" value="1"/>
</dbReference>
<feature type="domain" description="Core-binding (CB)" evidence="2">
    <location>
        <begin position="1"/>
        <end position="74"/>
    </location>
</feature>
<dbReference type="InterPro" id="IPR010998">
    <property type="entry name" value="Integrase_recombinase_N"/>
</dbReference>
<keyword evidence="1" id="KW-0238">DNA-binding</keyword>
<name>A0ABQ8MNI3_LABRO</name>
<accession>A0ABQ8MNI3</accession>
<reference evidence="3 4" key="1">
    <citation type="submission" date="2022-01" db="EMBL/GenBank/DDBJ databases">
        <title>A high-quality chromosome-level genome assembly of rohu carp, Labeo rohita.</title>
        <authorList>
            <person name="Arick M.A. II"/>
            <person name="Hsu C.-Y."/>
            <person name="Magbanua Z."/>
            <person name="Pechanova O."/>
            <person name="Grover C."/>
            <person name="Miller E."/>
            <person name="Thrash A."/>
            <person name="Ezzel L."/>
            <person name="Alam S."/>
            <person name="Benzie J."/>
            <person name="Hamilton M."/>
            <person name="Karsi A."/>
            <person name="Lawrence M.L."/>
            <person name="Peterson D.G."/>
        </authorList>
    </citation>
    <scope>NUCLEOTIDE SEQUENCE [LARGE SCALE GENOMIC DNA]</scope>
    <source>
        <strain evidence="4">BAU-BD-2019</strain>
        <tissue evidence="3">Blood</tissue>
    </source>
</reference>
<comment type="caution">
    <text evidence="3">The sequence shown here is derived from an EMBL/GenBank/DDBJ whole genome shotgun (WGS) entry which is preliminary data.</text>
</comment>
<dbReference type="SUPFAM" id="SSF47823">
    <property type="entry name" value="lambda integrase-like, N-terminal domain"/>
    <property type="match status" value="1"/>
</dbReference>